<dbReference type="Proteomes" id="UP001199296">
    <property type="component" value="Unassembled WGS sequence"/>
</dbReference>
<dbReference type="InterPro" id="IPR015421">
    <property type="entry name" value="PyrdxlP-dep_Trfase_major"/>
</dbReference>
<name>A0AAW4X0Y4_9FIRM</name>
<keyword evidence="5" id="KW-0169">Cobalamin biosynthesis</keyword>
<evidence type="ECO:0000259" key="10">
    <source>
        <dbReference type="Pfam" id="PF00155"/>
    </source>
</evidence>
<dbReference type="Pfam" id="PF00155">
    <property type="entry name" value="Aminotran_1_2"/>
    <property type="match status" value="1"/>
</dbReference>
<evidence type="ECO:0000256" key="7">
    <source>
        <dbReference type="ARBA" id="ARBA00023239"/>
    </source>
</evidence>
<protein>
    <recommendedName>
        <fullName evidence="4">threonine-phosphate decarboxylase</fullName>
        <ecNumber evidence="4">4.1.1.81</ecNumber>
    </recommendedName>
    <alternativeName>
        <fullName evidence="8">L-threonine-O-3-phosphate decarboxylase</fullName>
    </alternativeName>
</protein>
<dbReference type="Gene3D" id="3.90.1150.10">
    <property type="entry name" value="Aspartate Aminotransferase, domain 1"/>
    <property type="match status" value="1"/>
</dbReference>
<keyword evidence="6" id="KW-0663">Pyridoxal phosphate</keyword>
<evidence type="ECO:0000256" key="2">
    <source>
        <dbReference type="ARBA" id="ARBA00003444"/>
    </source>
</evidence>
<dbReference type="InterPro" id="IPR005860">
    <property type="entry name" value="CobD"/>
</dbReference>
<comment type="pathway">
    <text evidence="3">Cofactor biosynthesis; adenosylcobalamin biosynthesis.</text>
</comment>
<gene>
    <name evidence="11" type="primary">cobD</name>
    <name evidence="11" type="ORF">LJ207_09075</name>
</gene>
<dbReference type="SUPFAM" id="SSF53383">
    <property type="entry name" value="PLP-dependent transferases"/>
    <property type="match status" value="1"/>
</dbReference>
<dbReference type="NCBIfam" id="TIGR01140">
    <property type="entry name" value="L_thr_O3P_dcar"/>
    <property type="match status" value="1"/>
</dbReference>
<keyword evidence="12" id="KW-1185">Reference proteome</keyword>
<dbReference type="EMBL" id="JAJFAT010000012">
    <property type="protein sequence ID" value="MCC3145473.1"/>
    <property type="molecule type" value="Genomic_DNA"/>
</dbReference>
<feature type="domain" description="Aminotransferase class I/classII large" evidence="10">
    <location>
        <begin position="22"/>
        <end position="358"/>
    </location>
</feature>
<keyword evidence="7 11" id="KW-0456">Lyase</keyword>
<evidence type="ECO:0000256" key="1">
    <source>
        <dbReference type="ARBA" id="ARBA00001933"/>
    </source>
</evidence>
<dbReference type="InterPro" id="IPR015422">
    <property type="entry name" value="PyrdxlP-dep_Trfase_small"/>
</dbReference>
<evidence type="ECO:0000313" key="11">
    <source>
        <dbReference type="EMBL" id="MCC3145473.1"/>
    </source>
</evidence>
<dbReference type="GO" id="GO:0048472">
    <property type="term" value="F:threonine-phosphate decarboxylase activity"/>
    <property type="evidence" value="ECO:0007669"/>
    <property type="project" value="UniProtKB-EC"/>
</dbReference>
<reference evidence="11 12" key="1">
    <citation type="submission" date="2021-10" db="EMBL/GenBank/DDBJ databases">
        <authorList>
            <person name="Grouzdev D.S."/>
            <person name="Pantiukh K.S."/>
            <person name="Krutkina M.S."/>
        </authorList>
    </citation>
    <scope>NUCLEOTIDE SEQUENCE [LARGE SCALE GENOMIC DNA]</scope>
    <source>
        <strain evidence="11 12">Z-7514</strain>
    </source>
</reference>
<dbReference type="InterPro" id="IPR004838">
    <property type="entry name" value="NHTrfase_class1_PyrdxlP-BS"/>
</dbReference>
<dbReference type="GO" id="GO:0009236">
    <property type="term" value="P:cobalamin biosynthetic process"/>
    <property type="evidence" value="ECO:0007669"/>
    <property type="project" value="UniProtKB-KW"/>
</dbReference>
<dbReference type="PROSITE" id="PS00105">
    <property type="entry name" value="AA_TRANSFER_CLASS_1"/>
    <property type="match status" value="1"/>
</dbReference>
<accession>A0AAW4X0Y4</accession>
<proteinExistence type="predicted"/>
<dbReference type="EC" id="4.1.1.81" evidence="4"/>
<organism evidence="11 12">
    <name type="scientific">Halanaerobium polyolivorans</name>
    <dbReference type="NCBI Taxonomy" id="2886943"/>
    <lineage>
        <taxon>Bacteria</taxon>
        <taxon>Bacillati</taxon>
        <taxon>Bacillota</taxon>
        <taxon>Clostridia</taxon>
        <taxon>Halanaerobiales</taxon>
        <taxon>Halanaerobiaceae</taxon>
        <taxon>Halanaerobium</taxon>
    </lineage>
</organism>
<evidence type="ECO:0000256" key="8">
    <source>
        <dbReference type="ARBA" id="ARBA00029996"/>
    </source>
</evidence>
<evidence type="ECO:0000256" key="3">
    <source>
        <dbReference type="ARBA" id="ARBA00004953"/>
    </source>
</evidence>
<comment type="cofactor">
    <cofactor evidence="1">
        <name>pyridoxal 5'-phosphate</name>
        <dbReference type="ChEBI" id="CHEBI:597326"/>
    </cofactor>
</comment>
<evidence type="ECO:0000256" key="4">
    <source>
        <dbReference type="ARBA" id="ARBA00012285"/>
    </source>
</evidence>
<comment type="catalytic activity">
    <reaction evidence="9">
        <text>O-phospho-L-threonine + H(+) = (R)-1-aminopropan-2-yl phosphate + CO2</text>
        <dbReference type="Rhea" id="RHEA:11492"/>
        <dbReference type="ChEBI" id="CHEBI:15378"/>
        <dbReference type="ChEBI" id="CHEBI:16526"/>
        <dbReference type="ChEBI" id="CHEBI:58563"/>
        <dbReference type="ChEBI" id="CHEBI:58675"/>
        <dbReference type="EC" id="4.1.1.81"/>
    </reaction>
</comment>
<dbReference type="PANTHER" id="PTHR42885">
    <property type="entry name" value="HISTIDINOL-PHOSPHATE AMINOTRANSFERASE-RELATED"/>
    <property type="match status" value="1"/>
</dbReference>
<dbReference type="PANTHER" id="PTHR42885:SF1">
    <property type="entry name" value="THREONINE-PHOSPHATE DECARBOXYLASE"/>
    <property type="match status" value="1"/>
</dbReference>
<comment type="caution">
    <text evidence="11">The sequence shown here is derived from an EMBL/GenBank/DDBJ whole genome shotgun (WGS) entry which is preliminary data.</text>
</comment>
<comment type="function">
    <text evidence="2">Decarboxylates L-threonine-O-3-phosphate to yield (R)-1-amino-2-propanol O-2-phosphate, the precursor for the linkage between the nucleotide loop and the corrin ring in cobalamin.</text>
</comment>
<dbReference type="Gene3D" id="3.40.640.10">
    <property type="entry name" value="Type I PLP-dependent aspartate aminotransferase-like (Major domain)"/>
    <property type="match status" value="1"/>
</dbReference>
<dbReference type="InterPro" id="IPR015424">
    <property type="entry name" value="PyrdxlP-dep_Trfase"/>
</dbReference>
<sequence>MEHLHGGNLIKAAAESGFETEELIDFSANINFLGPPDIILEEIKNNVSGIKNYPEANAKRIKKLIANRHQLSSAKVTVGSGASELIYQIAKVLQPKKVLVIEPTFSEYELAAKSMGSEIKRFNLKKENNFKIKTDELIAELSEDIDLLFICNPNNPTAALLDLNEIKKILAAAADKDILLILDEAFIDFLPAAEDYTALRLLNKYTNLIIMRSLTKLFALPGLRLGYTLAAENISCDLEKKRDPWSVNYFAQLAAEIIFSDSEEIKKYLKTSLDKISKERSYLYSKLNSINTLEVYRPTANFIFIDISRAGITSRELQKKLLDSKIMIRNCNSFTGLEDDYIRLAVKSRKDNDLLIAHLQNILDKS</sequence>
<evidence type="ECO:0000256" key="9">
    <source>
        <dbReference type="ARBA" id="ARBA00048531"/>
    </source>
</evidence>
<dbReference type="InterPro" id="IPR004839">
    <property type="entry name" value="Aminotransferase_I/II_large"/>
</dbReference>
<dbReference type="AlphaFoldDB" id="A0AAW4X0Y4"/>
<dbReference type="CDD" id="cd00609">
    <property type="entry name" value="AAT_like"/>
    <property type="match status" value="1"/>
</dbReference>
<dbReference type="RefSeq" id="WP_229346177.1">
    <property type="nucleotide sequence ID" value="NZ_JAJFAT010000012.1"/>
</dbReference>
<dbReference type="GO" id="GO:0030170">
    <property type="term" value="F:pyridoxal phosphate binding"/>
    <property type="evidence" value="ECO:0007669"/>
    <property type="project" value="InterPro"/>
</dbReference>
<evidence type="ECO:0000256" key="5">
    <source>
        <dbReference type="ARBA" id="ARBA00022573"/>
    </source>
</evidence>
<evidence type="ECO:0000256" key="6">
    <source>
        <dbReference type="ARBA" id="ARBA00022898"/>
    </source>
</evidence>
<evidence type="ECO:0000313" key="12">
    <source>
        <dbReference type="Proteomes" id="UP001199296"/>
    </source>
</evidence>